<dbReference type="RefSeq" id="WP_145054577.1">
    <property type="nucleotide sequence ID" value="NZ_CP036433.1"/>
</dbReference>
<evidence type="ECO:0000313" key="2">
    <source>
        <dbReference type="EMBL" id="QDU95892.1"/>
    </source>
</evidence>
<evidence type="ECO:0000313" key="3">
    <source>
        <dbReference type="Proteomes" id="UP000317648"/>
    </source>
</evidence>
<dbReference type="EMBL" id="CP036433">
    <property type="protein sequence ID" value="QDU95892.1"/>
    <property type="molecule type" value="Genomic_DNA"/>
</dbReference>
<feature type="signal peptide" evidence="1">
    <location>
        <begin position="1"/>
        <end position="24"/>
    </location>
</feature>
<dbReference type="KEGG" id="lcre:Pla8534_37110"/>
<name>A0A518DVM5_9BACT</name>
<keyword evidence="3" id="KW-1185">Reference proteome</keyword>
<gene>
    <name evidence="2" type="ORF">Pla8534_37110</name>
</gene>
<reference evidence="2 3" key="1">
    <citation type="submission" date="2019-02" db="EMBL/GenBank/DDBJ databases">
        <title>Deep-cultivation of Planctomycetes and their phenomic and genomic characterization uncovers novel biology.</title>
        <authorList>
            <person name="Wiegand S."/>
            <person name="Jogler M."/>
            <person name="Boedeker C."/>
            <person name="Pinto D."/>
            <person name="Vollmers J."/>
            <person name="Rivas-Marin E."/>
            <person name="Kohn T."/>
            <person name="Peeters S.H."/>
            <person name="Heuer A."/>
            <person name="Rast P."/>
            <person name="Oberbeckmann S."/>
            <person name="Bunk B."/>
            <person name="Jeske O."/>
            <person name="Meyerdierks A."/>
            <person name="Storesund J.E."/>
            <person name="Kallscheuer N."/>
            <person name="Luecker S."/>
            <person name="Lage O.M."/>
            <person name="Pohl T."/>
            <person name="Merkel B.J."/>
            <person name="Hornburger P."/>
            <person name="Mueller R.-W."/>
            <person name="Bruemmer F."/>
            <person name="Labrenz M."/>
            <person name="Spormann A.M."/>
            <person name="Op den Camp H."/>
            <person name="Overmann J."/>
            <person name="Amann R."/>
            <person name="Jetten M.S.M."/>
            <person name="Mascher T."/>
            <person name="Medema M.H."/>
            <person name="Devos D.P."/>
            <person name="Kaster A.-K."/>
            <person name="Ovreas L."/>
            <person name="Rohde M."/>
            <person name="Galperin M.Y."/>
            <person name="Jogler C."/>
        </authorList>
    </citation>
    <scope>NUCLEOTIDE SEQUENCE [LARGE SCALE GENOMIC DNA]</scope>
    <source>
        <strain evidence="2 3">Pla85_3_4</strain>
    </source>
</reference>
<protein>
    <submittedName>
        <fullName evidence="2">Uncharacterized protein</fullName>
    </submittedName>
</protein>
<keyword evidence="1" id="KW-0732">Signal</keyword>
<proteinExistence type="predicted"/>
<dbReference type="AlphaFoldDB" id="A0A518DVM5"/>
<sequence length="255" mass="27241" precursor="true">MVRSLLVLVSFCLLTVGFCRQASAEIIGIGLDWRKNIFVQEYWSEGKPYYAIANKTDSDQTIVCVAYRGQAKLAGPWKAPANSVVHVDASPLIGKDLVQFDLEGGSSLGLMAAPPAPGDIPQAPVVSFDGLNGSGGRHTDIWVEQNATTFTSGKPVELRMQIPGTQGELMVKKGDLPAIEVVCDTLKVTPGKNGGFTLDFAKPTKAQDVHTVVLKFVAPTVKSPTMLTVDNWLWAQGKRGGHGITRGVVVEPAGK</sequence>
<organism evidence="2 3">
    <name type="scientific">Lignipirellula cremea</name>
    <dbReference type="NCBI Taxonomy" id="2528010"/>
    <lineage>
        <taxon>Bacteria</taxon>
        <taxon>Pseudomonadati</taxon>
        <taxon>Planctomycetota</taxon>
        <taxon>Planctomycetia</taxon>
        <taxon>Pirellulales</taxon>
        <taxon>Pirellulaceae</taxon>
        <taxon>Lignipirellula</taxon>
    </lineage>
</organism>
<accession>A0A518DVM5</accession>
<dbReference type="Proteomes" id="UP000317648">
    <property type="component" value="Chromosome"/>
</dbReference>
<evidence type="ECO:0000256" key="1">
    <source>
        <dbReference type="SAM" id="SignalP"/>
    </source>
</evidence>
<feature type="chain" id="PRO_5021758423" evidence="1">
    <location>
        <begin position="25"/>
        <end position="255"/>
    </location>
</feature>